<keyword evidence="3" id="KW-1185">Reference proteome</keyword>
<organism evidence="2 3">
    <name type="scientific">Hevea brasiliensis</name>
    <name type="common">Para rubber tree</name>
    <name type="synonym">Siphonia brasiliensis</name>
    <dbReference type="NCBI Taxonomy" id="3981"/>
    <lineage>
        <taxon>Eukaryota</taxon>
        <taxon>Viridiplantae</taxon>
        <taxon>Streptophyta</taxon>
        <taxon>Embryophyta</taxon>
        <taxon>Tracheophyta</taxon>
        <taxon>Spermatophyta</taxon>
        <taxon>Magnoliopsida</taxon>
        <taxon>eudicotyledons</taxon>
        <taxon>Gunneridae</taxon>
        <taxon>Pentapetalae</taxon>
        <taxon>rosids</taxon>
        <taxon>fabids</taxon>
        <taxon>Malpighiales</taxon>
        <taxon>Euphorbiaceae</taxon>
        <taxon>Crotonoideae</taxon>
        <taxon>Micrandreae</taxon>
        <taxon>Hevea</taxon>
    </lineage>
</organism>
<dbReference type="Proteomes" id="UP000467840">
    <property type="component" value="Chromosome 8"/>
</dbReference>
<evidence type="ECO:0000259" key="1">
    <source>
        <dbReference type="Pfam" id="PF14111"/>
    </source>
</evidence>
<dbReference type="SUPFAM" id="SSF56219">
    <property type="entry name" value="DNase I-like"/>
    <property type="match status" value="1"/>
</dbReference>
<protein>
    <recommendedName>
        <fullName evidence="1">DUF4283 domain-containing protein</fullName>
    </recommendedName>
</protein>
<dbReference type="Gene3D" id="3.60.10.10">
    <property type="entry name" value="Endonuclease/exonuclease/phosphatase"/>
    <property type="match status" value="1"/>
</dbReference>
<dbReference type="InterPro" id="IPR036691">
    <property type="entry name" value="Endo/exonu/phosph_ase_sf"/>
</dbReference>
<proteinExistence type="predicted"/>
<name>A0A6A6KLB7_HEVBR</name>
<feature type="domain" description="DUF4283" evidence="1">
    <location>
        <begin position="41"/>
        <end position="101"/>
    </location>
</feature>
<dbReference type="PANTHER" id="PTHR46481">
    <property type="entry name" value="ZINC FINGER BED DOMAIN-CONTAINING PROTEIN 4"/>
    <property type="match status" value="1"/>
</dbReference>
<sequence>MIESMNCEELSLELVASDSTGIQLIDDKLVACIIASMKYNPSVLKNTMSKVWRMSKDFQVQRGSNECFIFHFANVNDRNKIDNESPWLMDNNLIIFKKWPLNKPIQDIDFSTTSFWVQLHGLPPSFWNQTSAMKIGQLFADVIDWENPIKVLENWADFMRIKVWVQVNRPLLTGFHIRRKGEKESGSYSIPSSKLARRVILILHSSQSFDSHSVVSSVFTVLTHSSPLFSLSSFFLQLEAVVAVLECLVSRFHSPVHGRSLDVASSFLQRILLTAKNKLTVVRMNKARGGLVESTSLSLRELFSYLYSPRSFSHKVDDIGTAVESCLLNWGIKRVFTVIVDNASSNDVAIAYLKKKIVGWGFSILNCKYLHMRCIAHIINLVVVDGLKETNVSVKRVREVVRYIRQSPARLQKFKSCCEMEGIESKSSLCLDVCTRWHSTYLMLYVAQKFENAFDRYAIIDPCFKFDLQSSDGLPDSFDWENVRRLVDFLGHFYDLTLRISGSRYVTSNIFFNEISSVDCLLQEWQGSNNIELAYRTLVVENVRSRKWKRQARVGGNESCEDVSVDTNEVDEAPKNVNETNDEQVNAPRCENESVDVSPSFEPWWLARSHQEAMTTLSWNCQGIGQPQAVRALGELITKHRPSFVFLMETKNKQGYMERLRRRCQFQYVEYVNPVGLSFPLED</sequence>
<comment type="caution">
    <text evidence="2">The sequence shown here is derived from an EMBL/GenBank/DDBJ whole genome shotgun (WGS) entry which is preliminary data.</text>
</comment>
<gene>
    <name evidence="2" type="ORF">GH714_011153</name>
</gene>
<dbReference type="InterPro" id="IPR012337">
    <property type="entry name" value="RNaseH-like_sf"/>
</dbReference>
<dbReference type="SUPFAM" id="SSF53098">
    <property type="entry name" value="Ribonuclease H-like"/>
    <property type="match status" value="1"/>
</dbReference>
<dbReference type="EMBL" id="JAAGAX010000016">
    <property type="protein sequence ID" value="KAF2288708.1"/>
    <property type="molecule type" value="Genomic_DNA"/>
</dbReference>
<dbReference type="InterPro" id="IPR052035">
    <property type="entry name" value="ZnF_BED_domain_contain"/>
</dbReference>
<accession>A0A6A6KLB7</accession>
<dbReference type="AlphaFoldDB" id="A0A6A6KLB7"/>
<evidence type="ECO:0000313" key="2">
    <source>
        <dbReference type="EMBL" id="KAF2288708.1"/>
    </source>
</evidence>
<dbReference type="Pfam" id="PF14111">
    <property type="entry name" value="DUF4283"/>
    <property type="match status" value="1"/>
</dbReference>
<reference evidence="2 3" key="1">
    <citation type="journal article" date="2020" name="Mol. Plant">
        <title>The Chromosome-Based Rubber Tree Genome Provides New Insights into Spurge Genome Evolution and Rubber Biosynthesis.</title>
        <authorList>
            <person name="Liu J."/>
            <person name="Shi C."/>
            <person name="Shi C.C."/>
            <person name="Li W."/>
            <person name="Zhang Q.J."/>
            <person name="Zhang Y."/>
            <person name="Li K."/>
            <person name="Lu H.F."/>
            <person name="Shi C."/>
            <person name="Zhu S.T."/>
            <person name="Xiao Z.Y."/>
            <person name="Nan H."/>
            <person name="Yue Y."/>
            <person name="Zhu X.G."/>
            <person name="Wu Y."/>
            <person name="Hong X.N."/>
            <person name="Fan G.Y."/>
            <person name="Tong Y."/>
            <person name="Zhang D."/>
            <person name="Mao C.L."/>
            <person name="Liu Y.L."/>
            <person name="Hao S.J."/>
            <person name="Liu W.Q."/>
            <person name="Lv M.Q."/>
            <person name="Zhang H.B."/>
            <person name="Liu Y."/>
            <person name="Hu-Tang G.R."/>
            <person name="Wang J.P."/>
            <person name="Wang J.H."/>
            <person name="Sun Y.H."/>
            <person name="Ni S.B."/>
            <person name="Chen W.B."/>
            <person name="Zhang X.C."/>
            <person name="Jiao Y.N."/>
            <person name="Eichler E.E."/>
            <person name="Li G.H."/>
            <person name="Liu X."/>
            <person name="Gao L.Z."/>
        </authorList>
    </citation>
    <scope>NUCLEOTIDE SEQUENCE [LARGE SCALE GENOMIC DNA]</scope>
    <source>
        <strain evidence="3">cv. GT1</strain>
        <tissue evidence="2">Leaf</tissue>
    </source>
</reference>
<evidence type="ECO:0000313" key="3">
    <source>
        <dbReference type="Proteomes" id="UP000467840"/>
    </source>
</evidence>
<dbReference type="PANTHER" id="PTHR46481:SF8">
    <property type="entry name" value="ZINC FINGER BED DOMAIN-CONTAINING PROTEIN RICESLEEPER 1-LIKE"/>
    <property type="match status" value="1"/>
</dbReference>
<dbReference type="InterPro" id="IPR025558">
    <property type="entry name" value="DUF4283"/>
</dbReference>